<evidence type="ECO:0000256" key="1">
    <source>
        <dbReference type="SAM" id="MobiDB-lite"/>
    </source>
</evidence>
<feature type="region of interest" description="Disordered" evidence="1">
    <location>
        <begin position="1"/>
        <end position="25"/>
    </location>
</feature>
<dbReference type="EMBL" id="JAINUF010000005">
    <property type="protein sequence ID" value="KAJ8361616.1"/>
    <property type="molecule type" value="Genomic_DNA"/>
</dbReference>
<name>A0A9Q1FMJ5_SYNKA</name>
<proteinExistence type="predicted"/>
<evidence type="ECO:0000313" key="2">
    <source>
        <dbReference type="EMBL" id="KAJ8361616.1"/>
    </source>
</evidence>
<sequence length="86" mass="9499">MVGEWHSPASDSKTTRKAVSEVPRFHASPPRYSEHIYTPYTTPPLPAVAHQTGEGNWAKLFVDEAGRQLEAVTKGLLRLCVGVRRG</sequence>
<protein>
    <submittedName>
        <fullName evidence="2">Uncharacterized protein</fullName>
    </submittedName>
</protein>
<accession>A0A9Q1FMJ5</accession>
<dbReference type="Proteomes" id="UP001152622">
    <property type="component" value="Chromosome 5"/>
</dbReference>
<comment type="caution">
    <text evidence="2">The sequence shown here is derived from an EMBL/GenBank/DDBJ whole genome shotgun (WGS) entry which is preliminary data.</text>
</comment>
<keyword evidence="3" id="KW-1185">Reference proteome</keyword>
<evidence type="ECO:0000313" key="3">
    <source>
        <dbReference type="Proteomes" id="UP001152622"/>
    </source>
</evidence>
<reference evidence="2" key="1">
    <citation type="journal article" date="2023" name="Science">
        <title>Genome structures resolve the early diversification of teleost fishes.</title>
        <authorList>
            <person name="Parey E."/>
            <person name="Louis A."/>
            <person name="Montfort J."/>
            <person name="Bouchez O."/>
            <person name="Roques C."/>
            <person name="Iampietro C."/>
            <person name="Lluch J."/>
            <person name="Castinel A."/>
            <person name="Donnadieu C."/>
            <person name="Desvignes T."/>
            <person name="Floi Bucao C."/>
            <person name="Jouanno E."/>
            <person name="Wen M."/>
            <person name="Mejri S."/>
            <person name="Dirks R."/>
            <person name="Jansen H."/>
            <person name="Henkel C."/>
            <person name="Chen W.J."/>
            <person name="Zahm M."/>
            <person name="Cabau C."/>
            <person name="Klopp C."/>
            <person name="Thompson A.W."/>
            <person name="Robinson-Rechavi M."/>
            <person name="Braasch I."/>
            <person name="Lecointre G."/>
            <person name="Bobe J."/>
            <person name="Postlethwait J.H."/>
            <person name="Berthelot C."/>
            <person name="Roest Crollius H."/>
            <person name="Guiguen Y."/>
        </authorList>
    </citation>
    <scope>NUCLEOTIDE SEQUENCE</scope>
    <source>
        <strain evidence="2">WJC10195</strain>
    </source>
</reference>
<gene>
    <name evidence="2" type="ORF">SKAU_G00181410</name>
</gene>
<dbReference type="AlphaFoldDB" id="A0A9Q1FMJ5"/>
<organism evidence="2 3">
    <name type="scientific">Synaphobranchus kaupii</name>
    <name type="common">Kaup's arrowtooth eel</name>
    <dbReference type="NCBI Taxonomy" id="118154"/>
    <lineage>
        <taxon>Eukaryota</taxon>
        <taxon>Metazoa</taxon>
        <taxon>Chordata</taxon>
        <taxon>Craniata</taxon>
        <taxon>Vertebrata</taxon>
        <taxon>Euteleostomi</taxon>
        <taxon>Actinopterygii</taxon>
        <taxon>Neopterygii</taxon>
        <taxon>Teleostei</taxon>
        <taxon>Anguilliformes</taxon>
        <taxon>Synaphobranchidae</taxon>
        <taxon>Synaphobranchus</taxon>
    </lineage>
</organism>